<feature type="domain" description="DUF5666" evidence="2">
    <location>
        <begin position="135"/>
        <end position="183"/>
    </location>
</feature>
<keyword evidence="4" id="KW-1185">Reference proteome</keyword>
<protein>
    <recommendedName>
        <fullName evidence="2">DUF5666 domain-containing protein</fullName>
    </recommendedName>
</protein>
<proteinExistence type="predicted"/>
<dbReference type="AlphaFoldDB" id="A0A4R6R700"/>
<evidence type="ECO:0000256" key="1">
    <source>
        <dbReference type="SAM" id="SignalP"/>
    </source>
</evidence>
<keyword evidence="1" id="KW-0732">Signal</keyword>
<reference evidence="3 4" key="1">
    <citation type="submission" date="2019-03" db="EMBL/GenBank/DDBJ databases">
        <title>Genomic Encyclopedia of Type Strains, Phase IV (KMG-IV): sequencing the most valuable type-strain genomes for metagenomic binning, comparative biology and taxonomic classification.</title>
        <authorList>
            <person name="Goeker M."/>
        </authorList>
    </citation>
    <scope>NUCLEOTIDE SEQUENCE [LARGE SCALE GENOMIC DNA]</scope>
    <source>
        <strain evidence="3 4">DSM 11901</strain>
    </source>
</reference>
<dbReference type="Proteomes" id="UP000294593">
    <property type="component" value="Unassembled WGS sequence"/>
</dbReference>
<dbReference type="OrthoDB" id="8900756at2"/>
<dbReference type="RefSeq" id="WP_133609789.1">
    <property type="nucleotide sequence ID" value="NZ_SNXW01000007.1"/>
</dbReference>
<dbReference type="Pfam" id="PF18914">
    <property type="entry name" value="DUF5666"/>
    <property type="match status" value="2"/>
</dbReference>
<organism evidence="3 4">
    <name type="scientific">Aquabacterium commune</name>
    <dbReference type="NCBI Taxonomy" id="70586"/>
    <lineage>
        <taxon>Bacteria</taxon>
        <taxon>Pseudomonadati</taxon>
        <taxon>Pseudomonadota</taxon>
        <taxon>Betaproteobacteria</taxon>
        <taxon>Burkholderiales</taxon>
        <taxon>Aquabacterium</taxon>
    </lineage>
</organism>
<feature type="signal peptide" evidence="1">
    <location>
        <begin position="1"/>
        <end position="19"/>
    </location>
</feature>
<sequence length="401" mass="41289">MLRHLKLVWAAPLWAIALAGVLHGCGGGGQTASNNTGGVGSGGTGSYTNGPISGLGSIIVNGVRYDVGSATLLGEDKDTGDLPSADDLLVGVTVEVEGSAVTATASGPGTATAAQVRYASELIGRVGSLVQGASRPASFVVLGQTVTVNASTVLPDAGLSDGADVVVHGLPVQGGAGVTATRVDVVSSPVFYKLSGVVDAIDTANRIITLRPGNVRVRYLLPLTLPAGVQPGSLLRVRLQPSVDLQNLRATQLDVRQSFFTGEREVRLEGRLSGYSVTGTTVRAYLGTTLVDLSAIPGAATLSNQTGLLEVKGRFQNGVLVATELEEEDEARTRETELYGAPSLHNPGNKTFTLRGLTIDYRTAAVGANVTFNEPCLKVKGEAVSASQVRAASVQRDSGCR</sequence>
<name>A0A4R6R700_9BURK</name>
<evidence type="ECO:0000313" key="3">
    <source>
        <dbReference type="EMBL" id="TDP81659.1"/>
    </source>
</evidence>
<dbReference type="InterPro" id="IPR043724">
    <property type="entry name" value="DUF5666"/>
</dbReference>
<feature type="domain" description="DUF5666" evidence="2">
    <location>
        <begin position="50"/>
        <end position="99"/>
    </location>
</feature>
<comment type="caution">
    <text evidence="3">The sequence shown here is derived from an EMBL/GenBank/DDBJ whole genome shotgun (WGS) entry which is preliminary data.</text>
</comment>
<evidence type="ECO:0000259" key="2">
    <source>
        <dbReference type="Pfam" id="PF18914"/>
    </source>
</evidence>
<evidence type="ECO:0000313" key="4">
    <source>
        <dbReference type="Proteomes" id="UP000294593"/>
    </source>
</evidence>
<dbReference type="EMBL" id="SNXW01000007">
    <property type="protein sequence ID" value="TDP81659.1"/>
    <property type="molecule type" value="Genomic_DNA"/>
</dbReference>
<gene>
    <name evidence="3" type="ORF">EV672_10790</name>
</gene>
<accession>A0A4R6R700</accession>
<feature type="chain" id="PRO_5020295355" description="DUF5666 domain-containing protein" evidence="1">
    <location>
        <begin position="20"/>
        <end position="401"/>
    </location>
</feature>